<gene>
    <name evidence="14" type="primary">dnaN</name>
    <name evidence="14" type="ORF">I5776_02655</name>
</gene>
<dbReference type="SUPFAM" id="SSF55979">
    <property type="entry name" value="DNA clamp"/>
    <property type="match status" value="3"/>
</dbReference>
<dbReference type="SMART" id="SM00480">
    <property type="entry name" value="POL3Bc"/>
    <property type="match status" value="1"/>
</dbReference>
<dbReference type="PIRSF" id="PIRSF000804">
    <property type="entry name" value="DNA_pol_III_b"/>
    <property type="match status" value="1"/>
</dbReference>
<dbReference type="Gene3D" id="3.10.150.10">
    <property type="entry name" value="DNA Polymerase III, subunit A, domain 2"/>
    <property type="match status" value="1"/>
</dbReference>
<keyword evidence="5 10" id="KW-0808">Transferase</keyword>
<evidence type="ECO:0000256" key="9">
    <source>
        <dbReference type="ARBA" id="ARBA00023125"/>
    </source>
</evidence>
<dbReference type="InterPro" id="IPR022635">
    <property type="entry name" value="DNA_polIII_beta_C"/>
</dbReference>
<dbReference type="Pfam" id="PF02768">
    <property type="entry name" value="DNA_pol3_beta_3"/>
    <property type="match status" value="1"/>
</dbReference>
<evidence type="ECO:0000259" key="11">
    <source>
        <dbReference type="Pfam" id="PF00712"/>
    </source>
</evidence>
<comment type="subunit">
    <text evidence="10">Forms a ring-shaped head-to-tail homodimer around DNA.</text>
</comment>
<organism evidence="14 15">
    <name type="scientific">Heyndrickxia vini</name>
    <dbReference type="NCBI Taxonomy" id="1476025"/>
    <lineage>
        <taxon>Bacteria</taxon>
        <taxon>Bacillati</taxon>
        <taxon>Bacillota</taxon>
        <taxon>Bacilli</taxon>
        <taxon>Bacillales</taxon>
        <taxon>Bacillaceae</taxon>
        <taxon>Heyndrickxia</taxon>
    </lineage>
</organism>
<dbReference type="RefSeq" id="WP_202778844.1">
    <property type="nucleotide sequence ID" value="NZ_CP065425.1"/>
</dbReference>
<evidence type="ECO:0000256" key="7">
    <source>
        <dbReference type="ARBA" id="ARBA00022705"/>
    </source>
</evidence>
<evidence type="ECO:0000256" key="10">
    <source>
        <dbReference type="PIRNR" id="PIRNR000804"/>
    </source>
</evidence>
<comment type="subcellular location">
    <subcellularLocation>
        <location evidence="1 10">Cytoplasm</location>
    </subcellularLocation>
</comment>
<dbReference type="EMBL" id="CP065425">
    <property type="protein sequence ID" value="QQZ09893.1"/>
    <property type="molecule type" value="Genomic_DNA"/>
</dbReference>
<dbReference type="Gene3D" id="3.70.10.10">
    <property type="match status" value="1"/>
</dbReference>
<reference evidence="14 15" key="1">
    <citation type="submission" date="2020-11" db="EMBL/GenBank/DDBJ databases">
        <title>Taxonomic evaluation of the Bacillus sporothermodurans group of bacteria based on whole genome sequences.</title>
        <authorList>
            <person name="Fiedler G."/>
            <person name="Herbstmann A.-D."/>
            <person name="Doll E."/>
            <person name="Wenning M."/>
            <person name="Brinks E."/>
            <person name="Kabisch J."/>
            <person name="Breitenwieser F."/>
            <person name="Lappann M."/>
            <person name="Boehnlein C."/>
            <person name="Franz C."/>
        </authorList>
    </citation>
    <scope>NUCLEOTIDE SEQUENCE [LARGE SCALE GENOMIC DNA]</scope>
    <source>
        <strain evidence="14 15">JCM 19841</strain>
    </source>
</reference>
<feature type="domain" description="DNA polymerase III beta sliding clamp N-terminal" evidence="11">
    <location>
        <begin position="1"/>
        <end position="126"/>
    </location>
</feature>
<evidence type="ECO:0000259" key="13">
    <source>
        <dbReference type="Pfam" id="PF02768"/>
    </source>
</evidence>
<comment type="function">
    <text evidence="10">Confers DNA tethering and processivity to DNA polymerases and other proteins. Acts as a clamp, forming a ring around DNA (a reaction catalyzed by the clamp-loading complex) which diffuses in an ATP-independent manner freely and bidirectionally along dsDNA. Initially characterized for its ability to contact the catalytic subunit of DNA polymerase III (Pol III), a complex, multichain enzyme responsible for most of the replicative synthesis in bacteria; Pol III exhibits 3'-5' exonuclease proofreading activity. The beta chain is required for initiation of replication as well as for processivity of DNA replication.</text>
</comment>
<evidence type="ECO:0000256" key="1">
    <source>
        <dbReference type="ARBA" id="ARBA00004496"/>
    </source>
</evidence>
<feature type="domain" description="DNA polymerase III beta sliding clamp central" evidence="12">
    <location>
        <begin position="136"/>
        <end position="247"/>
    </location>
</feature>
<proteinExistence type="inferred from homology"/>
<sequence length="375" mass="41847">MEFIIHNDCFNKAISEVRKGISSKTPLSILMGIKIVVNKESVILIGSNSDIIIEKRIPLMIDGVNVVEIVETGSIVIPATYLSEIVKKLPSNIHIKTNEKQLITIQSDEIITHISGLNADDYPRLPDIQHNIFVNIGSNELVELFKQTMFAASSNEMKPVLTGVHMTFSDDKLVVVATNSHRLSKREICMKMGVKASIIVPRSSLQELAKLFADSDEIKLFISNNYIVFQSKDITLYSRLIDGVYPNTTGLIPKESKTRIRLNTNQFLKGIDRACLFASEWRNNNVNLTIVEGDKLKISSLASEIGKIEETQLMRSIEGEKELSISLDGSFLMDALKIINEEEVMIHFGGSMSPILIQPVGNPSFLQLISPVRTY</sequence>
<dbReference type="PANTHER" id="PTHR30478:SF0">
    <property type="entry name" value="BETA SLIDING CLAMP"/>
    <property type="match status" value="1"/>
</dbReference>
<dbReference type="Proteomes" id="UP000595691">
    <property type="component" value="Chromosome"/>
</dbReference>
<dbReference type="PANTHER" id="PTHR30478">
    <property type="entry name" value="DNA POLYMERASE III SUBUNIT BETA"/>
    <property type="match status" value="1"/>
</dbReference>
<evidence type="ECO:0000256" key="4">
    <source>
        <dbReference type="ARBA" id="ARBA00022490"/>
    </source>
</evidence>
<accession>A0ABX7E2E3</accession>
<dbReference type="Pfam" id="PF02767">
    <property type="entry name" value="DNA_pol3_beta_2"/>
    <property type="match status" value="1"/>
</dbReference>
<evidence type="ECO:0000313" key="15">
    <source>
        <dbReference type="Proteomes" id="UP000595691"/>
    </source>
</evidence>
<dbReference type="InterPro" id="IPR046938">
    <property type="entry name" value="DNA_clamp_sf"/>
</dbReference>
<keyword evidence="7 10" id="KW-0235">DNA replication</keyword>
<evidence type="ECO:0000256" key="8">
    <source>
        <dbReference type="ARBA" id="ARBA00022932"/>
    </source>
</evidence>
<keyword evidence="15" id="KW-1185">Reference proteome</keyword>
<name>A0ABX7E2E3_9BACI</name>
<dbReference type="CDD" id="cd00140">
    <property type="entry name" value="beta_clamp"/>
    <property type="match status" value="1"/>
</dbReference>
<keyword evidence="6 10" id="KW-0548">Nucleotidyltransferase</keyword>
<evidence type="ECO:0000256" key="3">
    <source>
        <dbReference type="ARBA" id="ARBA00021035"/>
    </source>
</evidence>
<protein>
    <recommendedName>
        <fullName evidence="3 10">Beta sliding clamp</fullName>
    </recommendedName>
</protein>
<dbReference type="GO" id="GO:0003887">
    <property type="term" value="F:DNA-directed DNA polymerase activity"/>
    <property type="evidence" value="ECO:0007669"/>
    <property type="project" value="UniProtKB-EC"/>
</dbReference>
<evidence type="ECO:0000256" key="2">
    <source>
        <dbReference type="ARBA" id="ARBA00010752"/>
    </source>
</evidence>
<keyword evidence="4 10" id="KW-0963">Cytoplasm</keyword>
<dbReference type="InterPro" id="IPR001001">
    <property type="entry name" value="DNA_polIII_beta"/>
</dbReference>
<evidence type="ECO:0000313" key="14">
    <source>
        <dbReference type="EMBL" id="QQZ09893.1"/>
    </source>
</evidence>
<evidence type="ECO:0000259" key="12">
    <source>
        <dbReference type="Pfam" id="PF02767"/>
    </source>
</evidence>
<comment type="similarity">
    <text evidence="2 10">Belongs to the beta sliding clamp family.</text>
</comment>
<feature type="domain" description="DNA polymerase III beta sliding clamp C-terminal" evidence="13">
    <location>
        <begin position="251"/>
        <end position="373"/>
    </location>
</feature>
<dbReference type="NCBIfam" id="TIGR00663">
    <property type="entry name" value="dnan"/>
    <property type="match status" value="1"/>
</dbReference>
<keyword evidence="9" id="KW-0238">DNA-binding</keyword>
<evidence type="ECO:0000256" key="5">
    <source>
        <dbReference type="ARBA" id="ARBA00022679"/>
    </source>
</evidence>
<dbReference type="InterPro" id="IPR022634">
    <property type="entry name" value="DNA_polIII_beta_N"/>
</dbReference>
<dbReference type="Pfam" id="PF00712">
    <property type="entry name" value="DNA_pol3_beta"/>
    <property type="match status" value="1"/>
</dbReference>
<keyword evidence="8 10" id="KW-0239">DNA-directed DNA polymerase</keyword>
<evidence type="ECO:0000256" key="6">
    <source>
        <dbReference type="ARBA" id="ARBA00022695"/>
    </source>
</evidence>
<dbReference type="InterPro" id="IPR022637">
    <property type="entry name" value="DNA_polIII_beta_cen"/>
</dbReference>